<evidence type="ECO:0008006" key="3">
    <source>
        <dbReference type="Google" id="ProtNLM"/>
    </source>
</evidence>
<dbReference type="EMBL" id="SNRW01028855">
    <property type="protein sequence ID" value="KAA6359138.1"/>
    <property type="molecule type" value="Genomic_DNA"/>
</dbReference>
<reference evidence="1 2" key="1">
    <citation type="submission" date="2019-03" db="EMBL/GenBank/DDBJ databases">
        <title>Single cell metagenomics reveals metabolic interactions within the superorganism composed of flagellate Streblomastix strix and complex community of Bacteroidetes bacteria on its surface.</title>
        <authorList>
            <person name="Treitli S.C."/>
            <person name="Kolisko M."/>
            <person name="Husnik F."/>
            <person name="Keeling P."/>
            <person name="Hampl V."/>
        </authorList>
    </citation>
    <scope>NUCLEOTIDE SEQUENCE [LARGE SCALE GENOMIC DNA]</scope>
    <source>
        <strain evidence="1">ST1C</strain>
    </source>
</reference>
<name>A0A5J4TLF7_9EUKA</name>
<dbReference type="AlphaFoldDB" id="A0A5J4TLF7"/>
<dbReference type="Proteomes" id="UP000324800">
    <property type="component" value="Unassembled WGS sequence"/>
</dbReference>
<feature type="non-terminal residue" evidence="1">
    <location>
        <position position="431"/>
    </location>
</feature>
<gene>
    <name evidence="1" type="ORF">EZS28_045335</name>
</gene>
<dbReference type="InterPro" id="IPR012332">
    <property type="entry name" value="Autotransporter_pectin_lyase_C"/>
</dbReference>
<sequence length="431" mass="46451">GNTAINSHSLAIINLGSLILEKQNIDGDNLEGNQPLIQATSPQLIQFTSLTVANVVLVSGSTAPLLLSANYDQVISVEPILLIENSEIIQNTLAQISEASTIQLEGLKPQQILIKNSTINNRSPPNNDNQYEFKITLPSGSIQQDLKSQFQQVDLGATFDPVAVKVLPNQQFDYLIMPLSDEYANIQVNNNGQESCTSYIANFHNDVRTLSCAMIIIRAQDSLGLLKGVQRTISISGSFAENDLRTDDLDVQFTGESRILSLNRISFLPNLPVSTNPIDGSLFRVYDDGAVTLTNLIIQRSNQIGSENVPIVTVISRTGKQSNGLQKNTAGQLVIDNCIFEGGNSPSSDVWYNLGLAETCNVGYGAAVVADGQTVVRISGSSIRTFEGPAVRALNGASVTIDRNTILDNNGLRNRNTLSSMQTNVVCEGGI</sequence>
<feature type="non-terminal residue" evidence="1">
    <location>
        <position position="1"/>
    </location>
</feature>
<protein>
    <recommendedName>
        <fullName evidence="3">Right handed beta helix domain-containing protein</fullName>
    </recommendedName>
</protein>
<evidence type="ECO:0000313" key="1">
    <source>
        <dbReference type="EMBL" id="KAA6359138.1"/>
    </source>
</evidence>
<proteinExistence type="predicted"/>
<organism evidence="1 2">
    <name type="scientific">Streblomastix strix</name>
    <dbReference type="NCBI Taxonomy" id="222440"/>
    <lineage>
        <taxon>Eukaryota</taxon>
        <taxon>Metamonada</taxon>
        <taxon>Preaxostyla</taxon>
        <taxon>Oxymonadida</taxon>
        <taxon>Streblomastigidae</taxon>
        <taxon>Streblomastix</taxon>
    </lineage>
</organism>
<accession>A0A5J4TLF7</accession>
<comment type="caution">
    <text evidence="1">The sequence shown here is derived from an EMBL/GenBank/DDBJ whole genome shotgun (WGS) entry which is preliminary data.</text>
</comment>
<dbReference type="Gene3D" id="2.160.20.20">
    <property type="match status" value="1"/>
</dbReference>
<evidence type="ECO:0000313" key="2">
    <source>
        <dbReference type="Proteomes" id="UP000324800"/>
    </source>
</evidence>